<dbReference type="InterPro" id="IPR002602">
    <property type="entry name" value="DB"/>
</dbReference>
<dbReference type="AlphaFoldDB" id="A0A183DKS3"/>
<keyword evidence="3" id="KW-1185">Reference proteome</keyword>
<dbReference type="WBParaSite" id="GPUH_0000932501-mRNA-1">
    <property type="protein sequence ID" value="GPUH_0000932501-mRNA-1"/>
    <property type="gene ID" value="GPUH_0000932501"/>
</dbReference>
<evidence type="ECO:0000259" key="1">
    <source>
        <dbReference type="Pfam" id="PF01682"/>
    </source>
</evidence>
<dbReference type="Proteomes" id="UP000271098">
    <property type="component" value="Unassembled WGS sequence"/>
</dbReference>
<protein>
    <submittedName>
        <fullName evidence="4">DB domain-containing protein</fullName>
    </submittedName>
</protein>
<dbReference type="OrthoDB" id="5843172at2759"/>
<reference evidence="2 3" key="2">
    <citation type="submission" date="2018-11" db="EMBL/GenBank/DDBJ databases">
        <authorList>
            <consortium name="Pathogen Informatics"/>
        </authorList>
    </citation>
    <scope>NUCLEOTIDE SEQUENCE [LARGE SCALE GENOMIC DNA]</scope>
</reference>
<reference evidence="4" key="1">
    <citation type="submission" date="2016-06" db="UniProtKB">
        <authorList>
            <consortium name="WormBaseParasite"/>
        </authorList>
    </citation>
    <scope>IDENTIFICATION</scope>
</reference>
<evidence type="ECO:0000313" key="2">
    <source>
        <dbReference type="EMBL" id="VDK70796.1"/>
    </source>
</evidence>
<dbReference type="EMBL" id="UYRT01029980">
    <property type="protein sequence ID" value="VDK70796.1"/>
    <property type="molecule type" value="Genomic_DNA"/>
</dbReference>
<evidence type="ECO:0000313" key="4">
    <source>
        <dbReference type="WBParaSite" id="GPUH_0000932501-mRNA-1"/>
    </source>
</evidence>
<feature type="domain" description="Domain of unknown function DB" evidence="1">
    <location>
        <begin position="4"/>
        <end position="49"/>
    </location>
</feature>
<dbReference type="PANTHER" id="PTHR46705">
    <property type="entry name" value="PROTEIN CBG09805"/>
    <property type="match status" value="1"/>
</dbReference>
<accession>A0A183DKS3</accession>
<name>A0A183DKS3_9BILA</name>
<dbReference type="PANTHER" id="PTHR46705:SF2">
    <property type="entry name" value="DOMAIN OF UNKNOWN FUNCTION DB DOMAIN-CONTAINING PROTEIN"/>
    <property type="match status" value="1"/>
</dbReference>
<evidence type="ECO:0000313" key="3">
    <source>
        <dbReference type="Proteomes" id="UP000271098"/>
    </source>
</evidence>
<proteinExistence type="predicted"/>
<sequence>MYLRYDDCPVQAFADIAFCAAGGRDHTQCCLRNGVATTLAGSKCLAFCDQ</sequence>
<dbReference type="Pfam" id="PF01682">
    <property type="entry name" value="DB"/>
    <property type="match status" value="1"/>
</dbReference>
<organism evidence="4">
    <name type="scientific">Gongylonema pulchrum</name>
    <dbReference type="NCBI Taxonomy" id="637853"/>
    <lineage>
        <taxon>Eukaryota</taxon>
        <taxon>Metazoa</taxon>
        <taxon>Ecdysozoa</taxon>
        <taxon>Nematoda</taxon>
        <taxon>Chromadorea</taxon>
        <taxon>Rhabditida</taxon>
        <taxon>Spirurina</taxon>
        <taxon>Spiruromorpha</taxon>
        <taxon>Spiruroidea</taxon>
        <taxon>Gongylonematidae</taxon>
        <taxon>Gongylonema</taxon>
    </lineage>
</organism>
<gene>
    <name evidence="2" type="ORF">GPUH_LOCUS9318</name>
</gene>